<dbReference type="Proteomes" id="UP001141552">
    <property type="component" value="Unassembled WGS sequence"/>
</dbReference>
<proteinExistence type="predicted"/>
<gene>
    <name evidence="2" type="ORF">Tsubulata_037273</name>
</gene>
<evidence type="ECO:0008006" key="4">
    <source>
        <dbReference type="Google" id="ProtNLM"/>
    </source>
</evidence>
<accession>A0A9Q0JKW1</accession>
<keyword evidence="3" id="KW-1185">Reference proteome</keyword>
<dbReference type="PANTHER" id="PTHR35753:SF2">
    <property type="entry name" value="PROTEIN MAINTENANCE OF PSII UNDER HIGH LIGHT 1"/>
    <property type="match status" value="1"/>
</dbReference>
<feature type="region of interest" description="Disordered" evidence="1">
    <location>
        <begin position="373"/>
        <end position="424"/>
    </location>
</feature>
<dbReference type="InterPro" id="IPR011009">
    <property type="entry name" value="Kinase-like_dom_sf"/>
</dbReference>
<organism evidence="2 3">
    <name type="scientific">Turnera subulata</name>
    <dbReference type="NCBI Taxonomy" id="218843"/>
    <lineage>
        <taxon>Eukaryota</taxon>
        <taxon>Viridiplantae</taxon>
        <taxon>Streptophyta</taxon>
        <taxon>Embryophyta</taxon>
        <taxon>Tracheophyta</taxon>
        <taxon>Spermatophyta</taxon>
        <taxon>Magnoliopsida</taxon>
        <taxon>eudicotyledons</taxon>
        <taxon>Gunneridae</taxon>
        <taxon>Pentapetalae</taxon>
        <taxon>rosids</taxon>
        <taxon>fabids</taxon>
        <taxon>Malpighiales</taxon>
        <taxon>Passifloraceae</taxon>
        <taxon>Turnera</taxon>
    </lineage>
</organism>
<dbReference type="PANTHER" id="PTHR35753">
    <property type="entry name" value="PROTEIN MAINTENANCE OF PSII UNDER HIGH LIGHT 1"/>
    <property type="match status" value="1"/>
</dbReference>
<evidence type="ECO:0000313" key="3">
    <source>
        <dbReference type="Proteomes" id="UP001141552"/>
    </source>
</evidence>
<sequence length="424" mass="46494">MCIKLPNVFSGDQPSDIEVDQLLEDIEKFTLASHLFWGLWGIISEHVNEIDFDYEEYARQRFDQYWLRRPALLGSSEAAADGVTDEIFEDTEMAVEKTSPENLEDTEMTTKKTSPGNLEDKETAAKKASPINLEDKEKCTKRTSPENLEDKEIATKKKSPGNFEDTEKSTKKKKTGNKSMYISSSWRKREVQAMTIAANTCTFTSPRLFSKYQNVNRQKSLKLFSVRASSSDDPECNDAECAPEKEVGKVNVGWLAEERTKVVGTYPPRTRGWTGYVEKDTAGQTNIYSVEPAVYVAESALSSGTAGASAGENSAAVAAGFGLIALSAASLILFQVGKNSPQIQTAEYDGPSLSYYINKFKPEELVQAAVPIQTESAPSVQGEPSQTESSPSVQAETPAPEVSQVQVESQYQPESSTSTVSSLS</sequence>
<feature type="compositionally biased region" description="Basic and acidic residues" evidence="1">
    <location>
        <begin position="133"/>
        <end position="155"/>
    </location>
</feature>
<dbReference type="AlphaFoldDB" id="A0A9Q0JKW1"/>
<dbReference type="EMBL" id="JAKUCV010001423">
    <property type="protein sequence ID" value="KAJ4846436.1"/>
    <property type="molecule type" value="Genomic_DNA"/>
</dbReference>
<feature type="region of interest" description="Disordered" evidence="1">
    <location>
        <begin position="95"/>
        <end position="179"/>
    </location>
</feature>
<dbReference type="Gene3D" id="3.90.1200.10">
    <property type="match status" value="1"/>
</dbReference>
<dbReference type="GO" id="GO:0061635">
    <property type="term" value="P:regulation of protein complex stability"/>
    <property type="evidence" value="ECO:0007669"/>
    <property type="project" value="InterPro"/>
</dbReference>
<dbReference type="Pfam" id="PF01633">
    <property type="entry name" value="Choline_kinase"/>
    <property type="match status" value="1"/>
</dbReference>
<feature type="compositionally biased region" description="Low complexity" evidence="1">
    <location>
        <begin position="400"/>
        <end position="424"/>
    </location>
</feature>
<reference evidence="2" key="1">
    <citation type="submission" date="2022-02" db="EMBL/GenBank/DDBJ databases">
        <authorList>
            <person name="Henning P.M."/>
            <person name="McCubbin A.G."/>
            <person name="Shore J.S."/>
        </authorList>
    </citation>
    <scope>NUCLEOTIDE SEQUENCE</scope>
    <source>
        <strain evidence="2">F60SS</strain>
        <tissue evidence="2">Leaves</tissue>
    </source>
</reference>
<reference evidence="2" key="2">
    <citation type="journal article" date="2023" name="Plants (Basel)">
        <title>Annotation of the Turnera subulata (Passifloraceae) Draft Genome Reveals the S-Locus Evolved after the Divergence of Turneroideae from Passifloroideae in a Stepwise Manner.</title>
        <authorList>
            <person name="Henning P.M."/>
            <person name="Roalson E.H."/>
            <person name="Mir W."/>
            <person name="McCubbin A.G."/>
            <person name="Shore J.S."/>
        </authorList>
    </citation>
    <scope>NUCLEOTIDE SEQUENCE</scope>
    <source>
        <strain evidence="2">F60SS</strain>
    </source>
</reference>
<evidence type="ECO:0000313" key="2">
    <source>
        <dbReference type="EMBL" id="KAJ4846436.1"/>
    </source>
</evidence>
<dbReference type="GO" id="GO:0009535">
    <property type="term" value="C:chloroplast thylakoid membrane"/>
    <property type="evidence" value="ECO:0007669"/>
    <property type="project" value="InterPro"/>
</dbReference>
<dbReference type="InterPro" id="IPR038936">
    <property type="entry name" value="MPH1"/>
</dbReference>
<name>A0A9Q0JKW1_9ROSI</name>
<dbReference type="OrthoDB" id="1931594at2759"/>
<feature type="compositionally biased region" description="Polar residues" evidence="1">
    <location>
        <begin position="373"/>
        <end position="395"/>
    </location>
</feature>
<evidence type="ECO:0000256" key="1">
    <source>
        <dbReference type="SAM" id="MobiDB-lite"/>
    </source>
</evidence>
<dbReference type="SUPFAM" id="SSF56112">
    <property type="entry name" value="Protein kinase-like (PK-like)"/>
    <property type="match status" value="1"/>
</dbReference>
<protein>
    <recommendedName>
        <fullName evidence="4">Choline kinase N-terminal domain-containing protein</fullName>
    </recommendedName>
</protein>
<comment type="caution">
    <text evidence="2">The sequence shown here is derived from an EMBL/GenBank/DDBJ whole genome shotgun (WGS) entry which is preliminary data.</text>
</comment>